<feature type="non-terminal residue" evidence="2">
    <location>
        <position position="61"/>
    </location>
</feature>
<proteinExistence type="evidence at transcript level"/>
<reference evidence="2" key="1">
    <citation type="journal article" date="2013" name="PLoS ONE">
        <title>Gene expression in gut symbiotic organ of stinkbug affected by extracellular bacterial symbiont.</title>
        <authorList>
            <person name="Futahashi R."/>
            <person name="Tanaka K."/>
            <person name="Tanahashi M."/>
            <person name="Nikoh N."/>
            <person name="Kikuchi Y."/>
            <person name="Lee B.L."/>
            <person name="Fukatsu T."/>
        </authorList>
    </citation>
    <scope>NUCLEOTIDE SEQUENCE</scope>
    <source>
        <tissue evidence="2">Midgut</tissue>
    </source>
</reference>
<protein>
    <submittedName>
        <fullName evidence="2">Unkown protein</fullName>
    </submittedName>
</protein>
<name>R4WUB6_RIPPE</name>
<dbReference type="EMBL" id="AK418321">
    <property type="protein sequence ID" value="BAN21527.1"/>
    <property type="molecule type" value="mRNA"/>
</dbReference>
<feature type="compositionally biased region" description="Basic and acidic residues" evidence="1">
    <location>
        <begin position="1"/>
        <end position="14"/>
    </location>
</feature>
<feature type="compositionally biased region" description="Low complexity" evidence="1">
    <location>
        <begin position="37"/>
        <end position="51"/>
    </location>
</feature>
<accession>R4WUB6</accession>
<dbReference type="AlphaFoldDB" id="R4WUB6"/>
<feature type="compositionally biased region" description="Basic and acidic residues" evidence="1">
    <location>
        <begin position="52"/>
        <end position="61"/>
    </location>
</feature>
<feature type="region of interest" description="Disordered" evidence="1">
    <location>
        <begin position="1"/>
        <end position="61"/>
    </location>
</feature>
<sequence>MNGMKEQGKYKQTEQDANYDNITMEMSEESSHHEPSSPRSDSSDSQSSSSSYHDDSDRKSK</sequence>
<evidence type="ECO:0000256" key="1">
    <source>
        <dbReference type="SAM" id="MobiDB-lite"/>
    </source>
</evidence>
<organism evidence="2">
    <name type="scientific">Riptortus pedestris</name>
    <name type="common">Bean bug</name>
    <dbReference type="NCBI Taxonomy" id="329032"/>
    <lineage>
        <taxon>Eukaryota</taxon>
        <taxon>Metazoa</taxon>
        <taxon>Ecdysozoa</taxon>
        <taxon>Arthropoda</taxon>
        <taxon>Hexapoda</taxon>
        <taxon>Insecta</taxon>
        <taxon>Pterygota</taxon>
        <taxon>Neoptera</taxon>
        <taxon>Paraneoptera</taxon>
        <taxon>Hemiptera</taxon>
        <taxon>Heteroptera</taxon>
        <taxon>Panheteroptera</taxon>
        <taxon>Pentatomomorpha</taxon>
        <taxon>Coreoidea</taxon>
        <taxon>Alydidae</taxon>
        <taxon>Riptortus</taxon>
    </lineage>
</organism>
<evidence type="ECO:0000313" key="2">
    <source>
        <dbReference type="EMBL" id="BAN21527.1"/>
    </source>
</evidence>